<feature type="compositionally biased region" description="Polar residues" evidence="1">
    <location>
        <begin position="50"/>
        <end position="64"/>
    </location>
</feature>
<evidence type="ECO:0000256" key="1">
    <source>
        <dbReference type="SAM" id="MobiDB-lite"/>
    </source>
</evidence>
<dbReference type="EMBL" id="CACRXK020001646">
    <property type="protein sequence ID" value="CAB3990360.1"/>
    <property type="molecule type" value="Genomic_DNA"/>
</dbReference>
<dbReference type="AlphaFoldDB" id="A0A7D9HTM3"/>
<evidence type="ECO:0000313" key="3">
    <source>
        <dbReference type="Proteomes" id="UP001152795"/>
    </source>
</evidence>
<organism evidence="2 3">
    <name type="scientific">Paramuricea clavata</name>
    <name type="common">Red gorgonian</name>
    <name type="synonym">Violescent sea-whip</name>
    <dbReference type="NCBI Taxonomy" id="317549"/>
    <lineage>
        <taxon>Eukaryota</taxon>
        <taxon>Metazoa</taxon>
        <taxon>Cnidaria</taxon>
        <taxon>Anthozoa</taxon>
        <taxon>Octocorallia</taxon>
        <taxon>Malacalcyonacea</taxon>
        <taxon>Plexauridae</taxon>
        <taxon>Paramuricea</taxon>
    </lineage>
</organism>
<proteinExistence type="predicted"/>
<gene>
    <name evidence="2" type="ORF">PACLA_8A044527</name>
</gene>
<feature type="non-terminal residue" evidence="2">
    <location>
        <position position="64"/>
    </location>
</feature>
<evidence type="ECO:0000313" key="2">
    <source>
        <dbReference type="EMBL" id="CAB3990360.1"/>
    </source>
</evidence>
<protein>
    <submittedName>
        <fullName evidence="2">Uncharacterized protein</fullName>
    </submittedName>
</protein>
<name>A0A7D9HTM3_PARCT</name>
<reference evidence="2" key="1">
    <citation type="submission" date="2020-04" db="EMBL/GenBank/DDBJ databases">
        <authorList>
            <person name="Alioto T."/>
            <person name="Alioto T."/>
            <person name="Gomez Garrido J."/>
        </authorList>
    </citation>
    <scope>NUCLEOTIDE SEQUENCE</scope>
    <source>
        <strain evidence="2">A484AB</strain>
    </source>
</reference>
<dbReference type="Proteomes" id="UP001152795">
    <property type="component" value="Unassembled WGS sequence"/>
</dbReference>
<comment type="caution">
    <text evidence="2">The sequence shown here is derived from an EMBL/GenBank/DDBJ whole genome shotgun (WGS) entry which is preliminary data.</text>
</comment>
<keyword evidence="3" id="KW-1185">Reference proteome</keyword>
<accession>A0A7D9HTM3</accession>
<feature type="region of interest" description="Disordered" evidence="1">
    <location>
        <begin position="41"/>
        <end position="64"/>
    </location>
</feature>
<sequence length="64" mass="7035">MGDRLKELFITVCTMGKSLPAEYLGFEPVALNNDKSFSVSRSKTKAARVSTDNRSSNHVSSVQK</sequence>